<dbReference type="InterPro" id="IPR028158">
    <property type="entry name" value="RPA_interact_N_dom"/>
</dbReference>
<gene>
    <name evidence="9" type="primary">LOC107267285</name>
</gene>
<dbReference type="PANTHER" id="PTHR31742">
    <property type="entry name" value="RPA-INTERACTING PROTEIN RPAIN"/>
    <property type="match status" value="1"/>
</dbReference>
<dbReference type="PANTHER" id="PTHR31742:SF1">
    <property type="entry name" value="RPA-INTERACTING PROTEIN"/>
    <property type="match status" value="1"/>
</dbReference>
<feature type="domain" description="RPA-interacting protein C-terminal" evidence="7">
    <location>
        <begin position="144"/>
        <end position="221"/>
    </location>
</feature>
<evidence type="ECO:0000256" key="4">
    <source>
        <dbReference type="ARBA" id="ARBA00022833"/>
    </source>
</evidence>
<dbReference type="Proteomes" id="UP000694920">
    <property type="component" value="Unplaced"/>
</dbReference>
<name>A0AAJ7BTY1_CEPCN</name>
<accession>A0AAJ7BTY1</accession>
<keyword evidence="2" id="KW-0479">Metal-binding</keyword>
<evidence type="ECO:0000256" key="5">
    <source>
        <dbReference type="ARBA" id="ARBA00023242"/>
    </source>
</evidence>
<dbReference type="KEGG" id="ccin:107267285"/>
<keyword evidence="4" id="KW-0862">Zinc</keyword>
<dbReference type="GO" id="GO:0006606">
    <property type="term" value="P:protein import into nucleus"/>
    <property type="evidence" value="ECO:0007669"/>
    <property type="project" value="TreeGrafter"/>
</dbReference>
<organism evidence="8 9">
    <name type="scientific">Cephus cinctus</name>
    <name type="common">Wheat stem sawfly</name>
    <dbReference type="NCBI Taxonomy" id="211228"/>
    <lineage>
        <taxon>Eukaryota</taxon>
        <taxon>Metazoa</taxon>
        <taxon>Ecdysozoa</taxon>
        <taxon>Arthropoda</taxon>
        <taxon>Hexapoda</taxon>
        <taxon>Insecta</taxon>
        <taxon>Pterygota</taxon>
        <taxon>Neoptera</taxon>
        <taxon>Endopterygota</taxon>
        <taxon>Hymenoptera</taxon>
        <taxon>Cephoidea</taxon>
        <taxon>Cephidae</taxon>
        <taxon>Cephus</taxon>
    </lineage>
</organism>
<protein>
    <submittedName>
        <fullName evidence="9">Uncharacterized protein LOC107267285</fullName>
    </submittedName>
</protein>
<evidence type="ECO:0000256" key="1">
    <source>
        <dbReference type="ARBA" id="ARBA00004123"/>
    </source>
</evidence>
<evidence type="ECO:0000256" key="2">
    <source>
        <dbReference type="ARBA" id="ARBA00022723"/>
    </source>
</evidence>
<sequence length="224" mass="25474">MASILLSPSMSAKLKTRDCANRIKHGSPKLQEVLRQRCREEMRKKRGQLFNKRRIGLDDNPANLQETLTEIVRKEFNTLHTSDWQIDDPSTTVEDILDSDEALELEGEIIAETEQWILGEYERWSRNEEDMLALIAEESFKDVICPICQRSSLTEIPEFIACLACGLSLPARVSITDLGKIIINNVEAHSARCDEPSCFAVIPENNNISLYLMCQICSTFELLL</sequence>
<keyword evidence="8" id="KW-1185">Reference proteome</keyword>
<evidence type="ECO:0000259" key="7">
    <source>
        <dbReference type="Pfam" id="PF14768"/>
    </source>
</evidence>
<dbReference type="InterPro" id="IPR028159">
    <property type="entry name" value="RPA_interact_C_dom"/>
</dbReference>
<feature type="domain" description="RPA-interacting protein N-terminal" evidence="6">
    <location>
        <begin position="23"/>
        <end position="56"/>
    </location>
</feature>
<evidence type="ECO:0000259" key="6">
    <source>
        <dbReference type="Pfam" id="PF14766"/>
    </source>
</evidence>
<evidence type="ECO:0000313" key="9">
    <source>
        <dbReference type="RefSeq" id="XP_015594272.1"/>
    </source>
</evidence>
<comment type="subcellular location">
    <subcellularLocation>
        <location evidence="1">Nucleus</location>
    </subcellularLocation>
</comment>
<dbReference type="GO" id="GO:0008270">
    <property type="term" value="F:zinc ion binding"/>
    <property type="evidence" value="ECO:0007669"/>
    <property type="project" value="UniProtKB-KW"/>
</dbReference>
<keyword evidence="3" id="KW-0863">Zinc-finger</keyword>
<proteinExistence type="predicted"/>
<dbReference type="GO" id="GO:0005634">
    <property type="term" value="C:nucleus"/>
    <property type="evidence" value="ECO:0007669"/>
    <property type="project" value="UniProtKB-SubCell"/>
</dbReference>
<dbReference type="GeneID" id="107267285"/>
<reference evidence="9" key="1">
    <citation type="submission" date="2025-08" db="UniProtKB">
        <authorList>
            <consortium name="RefSeq"/>
        </authorList>
    </citation>
    <scope>IDENTIFICATION</scope>
</reference>
<dbReference type="Pfam" id="PF14768">
    <property type="entry name" value="RPA_interact_C"/>
    <property type="match status" value="1"/>
</dbReference>
<evidence type="ECO:0000256" key="3">
    <source>
        <dbReference type="ARBA" id="ARBA00022771"/>
    </source>
</evidence>
<dbReference type="RefSeq" id="XP_015594272.1">
    <property type="nucleotide sequence ID" value="XM_015738786.2"/>
</dbReference>
<dbReference type="Pfam" id="PF14766">
    <property type="entry name" value="RPA_interact_N"/>
    <property type="match status" value="1"/>
</dbReference>
<dbReference type="InterPro" id="IPR028156">
    <property type="entry name" value="RIP"/>
</dbReference>
<evidence type="ECO:0000313" key="8">
    <source>
        <dbReference type="Proteomes" id="UP000694920"/>
    </source>
</evidence>
<keyword evidence="5" id="KW-0539">Nucleus</keyword>
<dbReference type="AlphaFoldDB" id="A0AAJ7BTY1"/>